<dbReference type="GeneID" id="30679552"/>
<dbReference type="STRING" id="940295.EYM_00665"/>
<keyword evidence="2" id="KW-1185">Reference proteome</keyword>
<dbReference type="Proteomes" id="UP000060778">
    <property type="component" value="Chromosome"/>
</dbReference>
<dbReference type="EMBL" id="CP006867">
    <property type="protein sequence ID" value="ALU12130.1"/>
    <property type="molecule type" value="Genomic_DNA"/>
</dbReference>
<dbReference type="AlphaFoldDB" id="A0A0U2VDK6"/>
<gene>
    <name evidence="1" type="ORF">EYM_00665</name>
</gene>
<organism evidence="1 2">
    <name type="scientific">Ignicoccus islandicus DSM 13165</name>
    <dbReference type="NCBI Taxonomy" id="940295"/>
    <lineage>
        <taxon>Archaea</taxon>
        <taxon>Thermoproteota</taxon>
        <taxon>Thermoprotei</taxon>
        <taxon>Desulfurococcales</taxon>
        <taxon>Desulfurococcaceae</taxon>
        <taxon>Ignicoccus</taxon>
    </lineage>
</organism>
<name>A0A0U2VDK6_9CREN</name>
<proteinExistence type="predicted"/>
<dbReference type="RefSeq" id="WP_075049206.1">
    <property type="nucleotide sequence ID" value="NZ_CP006867.1"/>
</dbReference>
<evidence type="ECO:0000313" key="1">
    <source>
        <dbReference type="EMBL" id="ALU12130.1"/>
    </source>
</evidence>
<accession>A0A0U2VDK6</accession>
<reference evidence="1 2" key="1">
    <citation type="submission" date="2013-11" db="EMBL/GenBank/DDBJ databases">
        <title>Comparative genomics of Ignicoccus.</title>
        <authorList>
            <person name="Podar M."/>
        </authorList>
    </citation>
    <scope>NUCLEOTIDE SEQUENCE [LARGE SCALE GENOMIC DNA]</scope>
    <source>
        <strain evidence="1 2">DSM 13165</strain>
    </source>
</reference>
<sequence length="133" mass="15460">MYYKEFDNIETAISSCNEYLNSLEMESELIAGALEKVQDEGAYFQKLKKELGVEDNRAILFKEIDGIEVYFEPSPEALEEVLKKRAEVVEKEIEKCRKVLSILESIREIPWSSNLKVTILMDPSEAKLFFRTR</sequence>
<protein>
    <submittedName>
        <fullName evidence="1">Uncharacterized protein</fullName>
    </submittedName>
</protein>
<evidence type="ECO:0000313" key="2">
    <source>
        <dbReference type="Proteomes" id="UP000060778"/>
    </source>
</evidence>
<dbReference type="KEGG" id="iis:EYM_00665"/>